<organism evidence="1 2">
    <name type="scientific">Toxoplasma gondii GAB2-2007-GAL-DOM2</name>
    <dbReference type="NCBI Taxonomy" id="1130820"/>
    <lineage>
        <taxon>Eukaryota</taxon>
        <taxon>Sar</taxon>
        <taxon>Alveolata</taxon>
        <taxon>Apicomplexa</taxon>
        <taxon>Conoidasida</taxon>
        <taxon>Coccidia</taxon>
        <taxon>Eucoccidiorida</taxon>
        <taxon>Eimeriorina</taxon>
        <taxon>Sarcocystidae</taxon>
        <taxon>Toxoplasma</taxon>
    </lineage>
</organism>
<gene>
    <name evidence="1" type="ORF">TGDOM2_402140</name>
</gene>
<dbReference type="OrthoDB" id="35661at2759"/>
<proteinExistence type="predicted"/>
<evidence type="ECO:0000313" key="2">
    <source>
        <dbReference type="Proteomes" id="UP000028837"/>
    </source>
</evidence>
<keyword evidence="1" id="KW-0240">DNA-directed RNA polymerase</keyword>
<reference evidence="1 2" key="1">
    <citation type="submission" date="2014-02" db="EMBL/GenBank/DDBJ databases">
        <authorList>
            <person name="Sibley D."/>
            <person name="Venepally P."/>
            <person name="Karamycheva S."/>
            <person name="Hadjithomas M."/>
            <person name="Khan A."/>
            <person name="Brunk B."/>
            <person name="Roos D."/>
            <person name="Caler E."/>
            <person name="Lorenzi H."/>
        </authorList>
    </citation>
    <scope>NUCLEOTIDE SEQUENCE [LARGE SCALE GENOMIC DNA]</scope>
    <source>
        <strain evidence="1 2">GAB2-2007-GAL-DOM2</strain>
    </source>
</reference>
<dbReference type="SUPFAM" id="SSF64484">
    <property type="entry name" value="beta and beta-prime subunits of DNA dependent RNA-polymerase"/>
    <property type="match status" value="1"/>
</dbReference>
<keyword evidence="1" id="KW-0804">Transcription</keyword>
<dbReference type="Proteomes" id="UP000028837">
    <property type="component" value="Unassembled WGS sequence"/>
</dbReference>
<accession>A0A086J613</accession>
<feature type="non-terminal residue" evidence="1">
    <location>
        <position position="262"/>
    </location>
</feature>
<dbReference type="GO" id="GO:0000428">
    <property type="term" value="C:DNA-directed RNA polymerase complex"/>
    <property type="evidence" value="ECO:0007669"/>
    <property type="project" value="UniProtKB-KW"/>
</dbReference>
<evidence type="ECO:0000313" key="1">
    <source>
        <dbReference type="EMBL" id="KFG27581.1"/>
    </source>
</evidence>
<feature type="non-terminal residue" evidence="1">
    <location>
        <position position="1"/>
    </location>
</feature>
<dbReference type="VEuPathDB" id="ToxoDB:TGDOM2_402140"/>
<dbReference type="EMBL" id="AHZU02004903">
    <property type="protein sequence ID" value="KFG27581.1"/>
    <property type="molecule type" value="Genomic_DNA"/>
</dbReference>
<comment type="caution">
    <text evidence="1">The sequence shown here is derived from an EMBL/GenBank/DDBJ whole genome shotgun (WGS) entry which is preliminary data.</text>
</comment>
<protein>
    <submittedName>
        <fullName evidence="1">DNA-directed RNA polymerase</fullName>
    </submittedName>
</protein>
<name>A0A086J613_TOXGO</name>
<dbReference type="AlphaFoldDB" id="A0A086J613"/>
<sequence length="262" mass="31709">LYDLLYFKVNNINFLDNVQYINSLIKIFLPLKFQNLKTNKVFFKNLLIFELPKYNPYNYCYLNGLKKIFISKYFTSNGIFFNKYLKRKYNIYYAKLLLTNSNFFNIILDLKLKQIYLSIKNLKFNFILFLYYLGIKNTDILKYSRYKNSKILKLLIFSALQTDLVNNKKIILKNLNYLKSIFKLTILNKNYKNFIISKDKLNYNYGDFSKNNLLIIDFIFILDLLLDLQSKKLCFKTIDHLDNKHINTIGNYFQHNFKFYLK</sequence>